<gene>
    <name evidence="2" type="ORF">EGH21_19980</name>
</gene>
<dbReference type="EMBL" id="RKLR01000012">
    <property type="protein sequence ID" value="MBX0325309.1"/>
    <property type="molecule type" value="Genomic_DNA"/>
</dbReference>
<reference evidence="2 3" key="1">
    <citation type="submission" date="2021-06" db="EMBL/GenBank/DDBJ databases">
        <title>Halomicroarcula sp. a new haloarchaeum isolated from saline soil.</title>
        <authorList>
            <person name="Duran-Viseras A."/>
            <person name="Sanchez-Porro C."/>
            <person name="Ventosa A."/>
        </authorList>
    </citation>
    <scope>NUCLEOTIDE SEQUENCE [LARGE SCALE GENOMIC DNA]</scope>
    <source>
        <strain evidence="2 3">F13</strain>
    </source>
</reference>
<keyword evidence="3" id="KW-1185">Reference proteome</keyword>
<accession>A0AAW4PVU8</accession>
<proteinExistence type="predicted"/>
<name>A0AAW4PVU8_9EURY</name>
<evidence type="ECO:0000313" key="2">
    <source>
        <dbReference type="EMBL" id="MBX0325309.1"/>
    </source>
</evidence>
<dbReference type="Pfam" id="PF00753">
    <property type="entry name" value="Lactamase_B"/>
    <property type="match status" value="1"/>
</dbReference>
<sequence>MVVDPGPPGEKPWETLRTGLEGHGLGVADVEEIVLTHWHSDHAGLGPRLAAAADANIHMHERDAPLIRDYGAERQRRVERDAETLRSWGASDAVVSDVRATDSPSPMPETVPVIGHTDSASVAGLELRHTPGHTCGHIAVHAEGTLYVGDAVLPMYTPNVGGSDTRTAAGNPLETYLRTLNRIARWDVSQTARPGHGPTVSLDDRIEVIRKHHRERVADVVNATPNDGATPWAVARTLFGEMSGIHAKMGAGEAAAHLTHAAQLGLVERVDEDPLTYRPTERSVEDVSRLLAE</sequence>
<dbReference type="PANTHER" id="PTHR23131">
    <property type="entry name" value="ENDORIBONUCLEASE LACTB2"/>
    <property type="match status" value="1"/>
</dbReference>
<protein>
    <submittedName>
        <fullName evidence="2">MBL fold metallo-hydrolase</fullName>
    </submittedName>
</protein>
<organism evidence="2 3">
    <name type="scientific">Haloarcula rubra</name>
    <dbReference type="NCBI Taxonomy" id="2487747"/>
    <lineage>
        <taxon>Archaea</taxon>
        <taxon>Methanobacteriati</taxon>
        <taxon>Methanobacteriota</taxon>
        <taxon>Stenosarchaea group</taxon>
        <taxon>Halobacteria</taxon>
        <taxon>Halobacteriales</taxon>
        <taxon>Haloarculaceae</taxon>
        <taxon>Haloarcula</taxon>
    </lineage>
</organism>
<dbReference type="InterPro" id="IPR036866">
    <property type="entry name" value="RibonucZ/Hydroxyglut_hydro"/>
</dbReference>
<dbReference type="PANTHER" id="PTHR23131:SF4">
    <property type="entry name" value="METALLO-BETA-LACTAMASE SUPERFAMILY POTEIN"/>
    <property type="match status" value="1"/>
</dbReference>
<dbReference type="InterPro" id="IPR050662">
    <property type="entry name" value="Sec-metab_biosynth-thioest"/>
</dbReference>
<dbReference type="InterPro" id="IPR001279">
    <property type="entry name" value="Metallo-B-lactamas"/>
</dbReference>
<comment type="caution">
    <text evidence="2">The sequence shown here is derived from an EMBL/GenBank/DDBJ whole genome shotgun (WGS) entry which is preliminary data.</text>
</comment>
<dbReference type="AlphaFoldDB" id="A0AAW4PVU8"/>
<dbReference type="Gene3D" id="3.60.15.10">
    <property type="entry name" value="Ribonuclease Z/Hydroxyacylglutathione hydrolase-like"/>
    <property type="match status" value="1"/>
</dbReference>
<dbReference type="SMART" id="SM00849">
    <property type="entry name" value="Lactamase_B"/>
    <property type="match status" value="1"/>
</dbReference>
<feature type="domain" description="Metallo-beta-lactamase" evidence="1">
    <location>
        <begin position="1"/>
        <end position="196"/>
    </location>
</feature>
<evidence type="ECO:0000313" key="3">
    <source>
        <dbReference type="Proteomes" id="UP001430377"/>
    </source>
</evidence>
<evidence type="ECO:0000259" key="1">
    <source>
        <dbReference type="SMART" id="SM00849"/>
    </source>
</evidence>
<dbReference type="SUPFAM" id="SSF56281">
    <property type="entry name" value="Metallo-hydrolase/oxidoreductase"/>
    <property type="match status" value="1"/>
</dbReference>
<dbReference type="Proteomes" id="UP001430377">
    <property type="component" value="Unassembled WGS sequence"/>
</dbReference>